<name>A0A553I035_9PEZI</name>
<proteinExistence type="predicted"/>
<organism evidence="1 2">
    <name type="scientific">Xylaria flabelliformis</name>
    <dbReference type="NCBI Taxonomy" id="2512241"/>
    <lineage>
        <taxon>Eukaryota</taxon>
        <taxon>Fungi</taxon>
        <taxon>Dikarya</taxon>
        <taxon>Ascomycota</taxon>
        <taxon>Pezizomycotina</taxon>
        <taxon>Sordariomycetes</taxon>
        <taxon>Xylariomycetidae</taxon>
        <taxon>Xylariales</taxon>
        <taxon>Xylariaceae</taxon>
        <taxon>Xylaria</taxon>
    </lineage>
</organism>
<reference evidence="2" key="1">
    <citation type="submission" date="2019-06" db="EMBL/GenBank/DDBJ databases">
        <title>Draft genome sequence of the griseofulvin-producing fungus Xylaria cubensis strain G536.</title>
        <authorList>
            <person name="Mead M.E."/>
            <person name="Raja H.A."/>
            <person name="Steenwyk J.L."/>
            <person name="Knowles S.L."/>
            <person name="Oberlies N.H."/>
            <person name="Rokas A."/>
        </authorList>
    </citation>
    <scope>NUCLEOTIDE SEQUENCE [LARGE SCALE GENOMIC DNA]</scope>
    <source>
        <strain evidence="2">G536</strain>
    </source>
</reference>
<dbReference type="EMBL" id="VFLP01000028">
    <property type="protein sequence ID" value="TRX93558.1"/>
    <property type="molecule type" value="Genomic_DNA"/>
</dbReference>
<evidence type="ECO:0000313" key="1">
    <source>
        <dbReference type="EMBL" id="TRX93558.1"/>
    </source>
</evidence>
<gene>
    <name evidence="1" type="ORF">FHL15_005530</name>
</gene>
<sequence>MHANPQVKAANALNPTQHIQIERRENKSHSRQVWIQPNHLQGKTTQLAGPANELVEPVPIIDEEFTVLNITMKSIWNTWLGGVSHSYVKTWSSRRRSERTWVLVEKTRDIESHGQSAYLDTTYYIDAKPVDRGVFGILSVVNVFIMFLDETLGNSDYLVSGK</sequence>
<comment type="caution">
    <text evidence="1">The sequence shown here is derived from an EMBL/GenBank/DDBJ whole genome shotgun (WGS) entry which is preliminary data.</text>
</comment>
<evidence type="ECO:0000313" key="2">
    <source>
        <dbReference type="Proteomes" id="UP000319160"/>
    </source>
</evidence>
<accession>A0A553I035</accession>
<dbReference type="Proteomes" id="UP000319160">
    <property type="component" value="Unassembled WGS sequence"/>
</dbReference>
<dbReference type="AlphaFoldDB" id="A0A553I035"/>
<protein>
    <submittedName>
        <fullName evidence="1">Uncharacterized protein</fullName>
    </submittedName>
</protein>
<keyword evidence="2" id="KW-1185">Reference proteome</keyword>